<evidence type="ECO:0000256" key="1">
    <source>
        <dbReference type="SAM" id="MobiDB-lite"/>
    </source>
</evidence>
<feature type="region of interest" description="Disordered" evidence="1">
    <location>
        <begin position="130"/>
        <end position="151"/>
    </location>
</feature>
<dbReference type="Proteomes" id="UP000466831">
    <property type="component" value="Chromosome"/>
</dbReference>
<sequence length="151" mass="16634">MPGADRAQELLVAESEKEQPEVTYRPEAGVGRGGRDVVEAEREAGGDEVDDHPVGRLSRAVEIAFAVQRARRELLMPQRLSRPLVDVSAKVAEGGVRRRRQRQGHHAGEHAGMRLRFGVHAPADRKVEHDFVGTVGAPAPHQKRAGRGEYR</sequence>
<evidence type="ECO:0000313" key="3">
    <source>
        <dbReference type="Proteomes" id="UP000466831"/>
    </source>
</evidence>
<protein>
    <submittedName>
        <fullName evidence="2">Uncharacterized protein</fullName>
    </submittedName>
</protein>
<keyword evidence="3" id="KW-1185">Reference proteome</keyword>
<reference evidence="2 3" key="1">
    <citation type="journal article" date="2019" name="Emerg. Microbes Infect.">
        <title>Comprehensive subspecies identification of 175 nontuberculous mycobacteria species based on 7547 genomic profiles.</title>
        <authorList>
            <person name="Matsumoto Y."/>
            <person name="Kinjo T."/>
            <person name="Motooka D."/>
            <person name="Nabeya D."/>
            <person name="Jung N."/>
            <person name="Uechi K."/>
            <person name="Horii T."/>
            <person name="Iida T."/>
            <person name="Fujita J."/>
            <person name="Nakamura S."/>
        </authorList>
    </citation>
    <scope>NUCLEOTIDE SEQUENCE [LARGE SCALE GENOMIC DNA]</scope>
    <source>
        <strain evidence="2 3">JCM 17324</strain>
    </source>
</reference>
<feature type="region of interest" description="Disordered" evidence="1">
    <location>
        <begin position="13"/>
        <end position="35"/>
    </location>
</feature>
<gene>
    <name evidence="2" type="ORF">MMARJ_10990</name>
</gene>
<accession>A0ABM7J8X9</accession>
<name>A0ABM7J8X9_9MYCO</name>
<feature type="region of interest" description="Disordered" evidence="1">
    <location>
        <begin position="95"/>
        <end position="116"/>
    </location>
</feature>
<dbReference type="EMBL" id="AP022584">
    <property type="protein sequence ID" value="BBY10359.1"/>
    <property type="molecule type" value="Genomic_DNA"/>
</dbReference>
<proteinExistence type="predicted"/>
<organism evidence="2 3">
    <name type="scientific">Mycobacterium marseillense</name>
    <dbReference type="NCBI Taxonomy" id="701042"/>
    <lineage>
        <taxon>Bacteria</taxon>
        <taxon>Bacillati</taxon>
        <taxon>Actinomycetota</taxon>
        <taxon>Actinomycetes</taxon>
        <taxon>Mycobacteriales</taxon>
        <taxon>Mycobacteriaceae</taxon>
        <taxon>Mycobacterium</taxon>
        <taxon>Mycobacterium avium complex (MAC)</taxon>
    </lineage>
</organism>
<evidence type="ECO:0000313" key="2">
    <source>
        <dbReference type="EMBL" id="BBY10359.1"/>
    </source>
</evidence>